<reference evidence="1 2" key="1">
    <citation type="submission" date="2018-05" db="EMBL/GenBank/DDBJ databases">
        <title>Coraliomargarita sinensis sp. nov., isolated from a marine solar saltern.</title>
        <authorList>
            <person name="Zhou L.Y."/>
        </authorList>
    </citation>
    <scope>NUCLEOTIDE SEQUENCE [LARGE SCALE GENOMIC DNA]</scope>
    <source>
        <strain evidence="1 2">WN38</strain>
    </source>
</reference>
<dbReference type="Proteomes" id="UP000247099">
    <property type="component" value="Unassembled WGS sequence"/>
</dbReference>
<evidence type="ECO:0000313" key="2">
    <source>
        <dbReference type="Proteomes" id="UP000247099"/>
    </source>
</evidence>
<dbReference type="GO" id="GO:0009055">
    <property type="term" value="F:electron transfer activity"/>
    <property type="evidence" value="ECO:0007669"/>
    <property type="project" value="InterPro"/>
</dbReference>
<accession>A0A317ZEB5</accession>
<proteinExistence type="predicted"/>
<dbReference type="AlphaFoldDB" id="A0A317ZEB5"/>
<evidence type="ECO:0000313" key="1">
    <source>
        <dbReference type="EMBL" id="PXA03052.1"/>
    </source>
</evidence>
<name>A0A317ZEB5_9BACT</name>
<dbReference type="Gene3D" id="1.10.760.10">
    <property type="entry name" value="Cytochrome c-like domain"/>
    <property type="match status" value="1"/>
</dbReference>
<comment type="caution">
    <text evidence="1">The sequence shown here is derived from an EMBL/GenBank/DDBJ whole genome shotgun (WGS) entry which is preliminary data.</text>
</comment>
<dbReference type="InterPro" id="IPR036909">
    <property type="entry name" value="Cyt_c-like_dom_sf"/>
</dbReference>
<evidence type="ECO:0008006" key="3">
    <source>
        <dbReference type="Google" id="ProtNLM"/>
    </source>
</evidence>
<organism evidence="1 2">
    <name type="scientific">Coraliomargarita sinensis</name>
    <dbReference type="NCBI Taxonomy" id="2174842"/>
    <lineage>
        <taxon>Bacteria</taxon>
        <taxon>Pseudomonadati</taxon>
        <taxon>Verrucomicrobiota</taxon>
        <taxon>Opitutia</taxon>
        <taxon>Puniceicoccales</taxon>
        <taxon>Coraliomargaritaceae</taxon>
        <taxon>Coraliomargarita</taxon>
    </lineage>
</organism>
<gene>
    <name evidence="1" type="ORF">DDZ13_14135</name>
</gene>
<dbReference type="GO" id="GO:0020037">
    <property type="term" value="F:heme binding"/>
    <property type="evidence" value="ECO:0007669"/>
    <property type="project" value="InterPro"/>
</dbReference>
<dbReference type="InParanoid" id="A0A317ZEB5"/>
<keyword evidence="2" id="KW-1185">Reference proteome</keyword>
<sequence length="139" mass="15564">MSFVACERKAELDLSVAPEGAIEQGVALMGTHCHTCHGVGESRMDAMLAPPLWGVRAHYLARHSDPEDFVDAMTAFVQKPRMESSLLLFEVARYGLKAPVSLSEAEIRSVSWAIYAGRVERPSWSREYRKRHASCEANW</sequence>
<protein>
    <recommendedName>
        <fullName evidence="3">Cytochrome c domain-containing protein</fullName>
    </recommendedName>
</protein>
<dbReference type="SUPFAM" id="SSF46626">
    <property type="entry name" value="Cytochrome c"/>
    <property type="match status" value="1"/>
</dbReference>
<dbReference type="EMBL" id="QHJQ01000013">
    <property type="protein sequence ID" value="PXA03052.1"/>
    <property type="molecule type" value="Genomic_DNA"/>
</dbReference>